<feature type="domain" description="FAD-binding PCMH-type" evidence="6">
    <location>
        <begin position="126"/>
        <end position="299"/>
    </location>
</feature>
<dbReference type="PROSITE" id="PS51387">
    <property type="entry name" value="FAD_PCMH"/>
    <property type="match status" value="1"/>
</dbReference>
<dbReference type="InterPro" id="IPR050416">
    <property type="entry name" value="FAD-linked_Oxidoreductase"/>
</dbReference>
<sequence length="538" mass="57357">MTEGIALDLAAAQADPDGFAALAERAGGTVVLHESDDGGLDPWTTAVWLAGRTEGVRIGLPGPVLSASSEMREKAYESLEILAGPRLAAQIQRREGIDYDSIPASLADVAIAPGDPRYRGRKSTYMRGGSPGLVLRPRTAAEVADALAFAGRHRHLPFGVRSGGHGISGRSTNDGGLVIDVGAMNDVQVIDEPKRLIRVGPGATWKQVNAVLDKYDWAISSGDYGGVGVGGLATAGGIGLLSREHGLTIDNVRAVELVLADGTPVRASGDENHDLFWAVRGAGANFGVATAFEFEASPVGEVGWAQLTLVSPDLEQSLKQYGEVARTAPRDTTVFFLTGPPRQGQSVVQLYGLVDSGDADTIVERLTPFAETGLLAQQQVVVTRYADVMAQAADVGPGGHHGRGEPIARSGFLPVLTDAFARDAVELLDSGEVFFFQLRHMGGAIADTASDATAFAHRTPEFSVTALGQSQQGLDRAWDRLSHHFDGLYLSFETDLRPERLNDAFPPATLARLRTLKRRYDATNLFRDNFNIDPEVQK</sequence>
<dbReference type="Gene3D" id="3.40.462.20">
    <property type="match status" value="1"/>
</dbReference>
<proteinExistence type="inferred from homology"/>
<dbReference type="InterPro" id="IPR016166">
    <property type="entry name" value="FAD-bd_PCMH"/>
</dbReference>
<name>A0ABT0XR49_9ACTN</name>
<dbReference type="Gene3D" id="3.30.43.10">
    <property type="entry name" value="Uridine Diphospho-n-acetylenolpyruvylglucosamine Reductase, domain 2"/>
    <property type="match status" value="1"/>
</dbReference>
<comment type="caution">
    <text evidence="7">The sequence shown here is derived from an EMBL/GenBank/DDBJ whole genome shotgun (WGS) entry which is preliminary data.</text>
</comment>
<protein>
    <submittedName>
        <fullName evidence="7">FAD-binding oxidoreductase</fullName>
    </submittedName>
</protein>
<evidence type="ECO:0000256" key="3">
    <source>
        <dbReference type="ARBA" id="ARBA00022630"/>
    </source>
</evidence>
<dbReference type="Proteomes" id="UP001523216">
    <property type="component" value="Unassembled WGS sequence"/>
</dbReference>
<dbReference type="PANTHER" id="PTHR42973:SF39">
    <property type="entry name" value="FAD-BINDING PCMH-TYPE DOMAIN-CONTAINING PROTEIN"/>
    <property type="match status" value="1"/>
</dbReference>
<gene>
    <name evidence="7" type="ORF">LXN57_01380</name>
</gene>
<dbReference type="InterPro" id="IPR006094">
    <property type="entry name" value="Oxid_FAD_bind_N"/>
</dbReference>
<comment type="similarity">
    <text evidence="2">Belongs to the oxygen-dependent FAD-linked oxidoreductase family.</text>
</comment>
<evidence type="ECO:0000256" key="4">
    <source>
        <dbReference type="ARBA" id="ARBA00022827"/>
    </source>
</evidence>
<dbReference type="InterPro" id="IPR036318">
    <property type="entry name" value="FAD-bd_PCMH-like_sf"/>
</dbReference>
<dbReference type="EMBL" id="JAMQOL010000002">
    <property type="protein sequence ID" value="MCM4076212.1"/>
    <property type="molecule type" value="Genomic_DNA"/>
</dbReference>
<evidence type="ECO:0000259" key="6">
    <source>
        <dbReference type="PROSITE" id="PS51387"/>
    </source>
</evidence>
<dbReference type="InterPro" id="IPR016169">
    <property type="entry name" value="FAD-bd_PCMH_sub2"/>
</dbReference>
<dbReference type="SUPFAM" id="SSF56176">
    <property type="entry name" value="FAD-binding/transporter-associated domain-like"/>
    <property type="match status" value="1"/>
</dbReference>
<evidence type="ECO:0000256" key="2">
    <source>
        <dbReference type="ARBA" id="ARBA00005466"/>
    </source>
</evidence>
<evidence type="ECO:0000313" key="7">
    <source>
        <dbReference type="EMBL" id="MCM4076212.1"/>
    </source>
</evidence>
<accession>A0ABT0XR49</accession>
<keyword evidence="8" id="KW-1185">Reference proteome</keyword>
<dbReference type="PANTHER" id="PTHR42973">
    <property type="entry name" value="BINDING OXIDOREDUCTASE, PUTATIVE (AFU_ORTHOLOGUE AFUA_1G17690)-RELATED"/>
    <property type="match status" value="1"/>
</dbReference>
<keyword evidence="4" id="KW-0274">FAD</keyword>
<dbReference type="Gene3D" id="3.30.465.10">
    <property type="match status" value="1"/>
</dbReference>
<comment type="cofactor">
    <cofactor evidence="1">
        <name>FAD</name>
        <dbReference type="ChEBI" id="CHEBI:57692"/>
    </cofactor>
</comment>
<reference evidence="7 8" key="1">
    <citation type="submission" date="2022-06" db="EMBL/GenBank/DDBJ databases">
        <title>Actinoplanes abujensis sp. nov., isolated from Nigerian arid soil.</title>
        <authorList>
            <person name="Ding P."/>
        </authorList>
    </citation>
    <scope>NUCLEOTIDE SEQUENCE [LARGE SCALE GENOMIC DNA]</scope>
    <source>
        <strain evidence="8">TRM88002</strain>
    </source>
</reference>
<keyword evidence="3" id="KW-0285">Flavoprotein</keyword>
<evidence type="ECO:0000313" key="8">
    <source>
        <dbReference type="Proteomes" id="UP001523216"/>
    </source>
</evidence>
<organism evidence="7 8">
    <name type="scientific">Paractinoplanes hotanensis</name>
    <dbReference type="NCBI Taxonomy" id="2906497"/>
    <lineage>
        <taxon>Bacteria</taxon>
        <taxon>Bacillati</taxon>
        <taxon>Actinomycetota</taxon>
        <taxon>Actinomycetes</taxon>
        <taxon>Micromonosporales</taxon>
        <taxon>Micromonosporaceae</taxon>
        <taxon>Paractinoplanes</taxon>
    </lineage>
</organism>
<dbReference type="InterPro" id="IPR016167">
    <property type="entry name" value="FAD-bd_PCMH_sub1"/>
</dbReference>
<evidence type="ECO:0000256" key="1">
    <source>
        <dbReference type="ARBA" id="ARBA00001974"/>
    </source>
</evidence>
<dbReference type="Pfam" id="PF01565">
    <property type="entry name" value="FAD_binding_4"/>
    <property type="match status" value="1"/>
</dbReference>
<keyword evidence="5" id="KW-0560">Oxidoreductase</keyword>
<evidence type="ECO:0000256" key="5">
    <source>
        <dbReference type="ARBA" id="ARBA00023002"/>
    </source>
</evidence>
<dbReference type="RefSeq" id="WP_251796125.1">
    <property type="nucleotide sequence ID" value="NZ_JAMQOL010000002.1"/>
</dbReference>